<protein>
    <recommendedName>
        <fullName evidence="7">Ankyrin repeat-containing domain protein</fullName>
    </recommendedName>
</protein>
<sequence length="1181" mass="130470">MGHPLPQLDNSEYAVGWIAALPHERAAAKAMLDTVHAPPRQKHAKDHNSYTLGSINGPNGEHNVVIASLPSGRYGTVTAATAATQMLSSFPSIKFGLMVGIGGGIPSDEHDIRLGDVVVSQPTGAFGGVRQYDCGKVTAHGFEECGALNCPPDALLNAMGELQSNHEMMGGTSIPDILESMYTTYPAMADSRRGPAYVYQGADHDRLFCSDCIHEKGAKDCGGCGPEKEIKRPERLDQDPYIHYGTIASGNKVIKDAKVRNLLAKNCLCFEMEAAGLMNQFPCLVIRGICDYCDTHKNDRWQKYAAATAAAYAKELLQATDASDIQNAPEARSIVVDNRELPFSEIKIIVKGLARDQEQKILFRWLSPLSQSGRHSENQRVRVEGTSVWILEDPRFLDWSGESPSSQALCCFGNPGAGKTIISSVVIDSIRGQITTNWTVGLAYLYGDYRDHKLQTTENILGAIVKQLLVLLPEIPPTILELHENEAKQEAPLSLHSAQMLLDVVCKHFSKVYICIDALDELKGQRTLLKCLQGRPSMQLFITGRPHIRQTVQRYLNQRQEIPIEAHEDDIRQFIDREIGGPNDIEPDAMDEKLRLEIQSKVLASAKGIFLLPVLQVHAVLQAATIRRREEALKTLPSDLSDAFSGTVARIEQQPVAHSAKAKAIVAWVYLAERPVSVNELLCSLAIEDGDTTFNPRGIPVRSTLLSCCHGLVVIDPETHTVRLVHYSFQEYLNQQNKMFGISKEEWHSQIARTCLTFLNFPNETADEDMGITLLSYAATKWGHHLRRSEHLPDTPLELAKEYLSTARALNSASLFLLYREMYTGHHKNHELHCAVTAAHIAAFFGIHSMMLHLTVAGNIDSKDTIGYTPLSWAAKLGYKPIVKLLIEKGVPVDPQALDGTTPLLLALKFKHEWVAELLIHHGSAVDAHDENKNTPLSYAVEYECEVAVRLLLDRGASVDAKNRFGETPLLIAAQGGFERIVSFLLESGAAVDVKDPYGRTPLLYAALSGFEKIVKLLLAKNATVDSLDHKYGRTPLLWAMAEDHEAIARVLIDKGAAVNTVDATYGWTPLIWAAYHGREKIARLLIENGAAIDSVDIKYGRTPLLLALEYRHEAVVKLLLCNGAAATLMDSGGNFDLATWEEDEGLDGLMDRLGLTMDDLGHRLKREPSRKKPTYLEYFT</sequence>
<feature type="repeat" description="ANK" evidence="2">
    <location>
        <begin position="866"/>
        <end position="898"/>
    </location>
</feature>
<dbReference type="EMBL" id="ML738594">
    <property type="protein sequence ID" value="KAE8166509.1"/>
    <property type="molecule type" value="Genomic_DNA"/>
</dbReference>
<feature type="repeat" description="ANK" evidence="2">
    <location>
        <begin position="1100"/>
        <end position="1132"/>
    </location>
</feature>
<dbReference type="GO" id="GO:0003824">
    <property type="term" value="F:catalytic activity"/>
    <property type="evidence" value="ECO:0007669"/>
    <property type="project" value="InterPro"/>
</dbReference>
<proteinExistence type="predicted"/>
<dbReference type="Pfam" id="PF22939">
    <property type="entry name" value="WHD_GPIID"/>
    <property type="match status" value="1"/>
</dbReference>
<name>A0A5N6V6I5_ASPTM</name>
<evidence type="ECO:0008006" key="7">
    <source>
        <dbReference type="Google" id="ProtNLM"/>
    </source>
</evidence>
<dbReference type="Pfam" id="PF12796">
    <property type="entry name" value="Ank_2"/>
    <property type="match status" value="3"/>
</dbReference>
<feature type="domain" description="Nephrocystin 3-like N-terminal" evidence="4">
    <location>
        <begin position="385"/>
        <end position="545"/>
    </location>
</feature>
<evidence type="ECO:0000259" key="4">
    <source>
        <dbReference type="Pfam" id="PF24883"/>
    </source>
</evidence>
<evidence type="ECO:0000256" key="1">
    <source>
        <dbReference type="ARBA" id="ARBA00022737"/>
    </source>
</evidence>
<gene>
    <name evidence="5" type="ORF">BDV40DRAFT_307387</name>
</gene>
<dbReference type="PROSITE" id="PS50297">
    <property type="entry name" value="ANK_REP_REGION"/>
    <property type="match status" value="8"/>
</dbReference>
<dbReference type="PROSITE" id="PS50088">
    <property type="entry name" value="ANK_REPEAT"/>
    <property type="match status" value="8"/>
</dbReference>
<feature type="repeat" description="ANK" evidence="2">
    <location>
        <begin position="899"/>
        <end position="931"/>
    </location>
</feature>
<dbReference type="InterPro" id="IPR053137">
    <property type="entry name" value="NLR-like"/>
</dbReference>
<dbReference type="InterPro" id="IPR036770">
    <property type="entry name" value="Ankyrin_rpt-contain_sf"/>
</dbReference>
<dbReference type="Pfam" id="PF24883">
    <property type="entry name" value="NPHP3_N"/>
    <property type="match status" value="1"/>
</dbReference>
<dbReference type="Gene3D" id="3.40.50.300">
    <property type="entry name" value="P-loop containing nucleotide triphosphate hydrolases"/>
    <property type="match status" value="1"/>
</dbReference>
<keyword evidence="6" id="KW-1185">Reference proteome</keyword>
<dbReference type="InterPro" id="IPR035994">
    <property type="entry name" value="Nucleoside_phosphorylase_sf"/>
</dbReference>
<dbReference type="PANTHER" id="PTHR46082">
    <property type="entry name" value="ATP/GTP-BINDING PROTEIN-RELATED"/>
    <property type="match status" value="1"/>
</dbReference>
<evidence type="ECO:0000259" key="3">
    <source>
        <dbReference type="Pfam" id="PF22939"/>
    </source>
</evidence>
<dbReference type="Proteomes" id="UP000326950">
    <property type="component" value="Unassembled WGS sequence"/>
</dbReference>
<dbReference type="PANTHER" id="PTHR46082:SF11">
    <property type="entry name" value="AAA+ ATPASE DOMAIN-CONTAINING PROTEIN-RELATED"/>
    <property type="match status" value="1"/>
</dbReference>
<feature type="repeat" description="ANK" evidence="2">
    <location>
        <begin position="932"/>
        <end position="964"/>
    </location>
</feature>
<organism evidence="5 6">
    <name type="scientific">Aspergillus tamarii</name>
    <dbReference type="NCBI Taxonomy" id="41984"/>
    <lineage>
        <taxon>Eukaryota</taxon>
        <taxon>Fungi</taxon>
        <taxon>Dikarya</taxon>
        <taxon>Ascomycota</taxon>
        <taxon>Pezizomycotina</taxon>
        <taxon>Eurotiomycetes</taxon>
        <taxon>Eurotiomycetidae</taxon>
        <taxon>Eurotiales</taxon>
        <taxon>Aspergillaceae</taxon>
        <taxon>Aspergillus</taxon>
        <taxon>Aspergillus subgen. Circumdati</taxon>
    </lineage>
</organism>
<feature type="repeat" description="ANK" evidence="2">
    <location>
        <begin position="1032"/>
        <end position="1064"/>
    </location>
</feature>
<dbReference type="Gene3D" id="3.40.50.1580">
    <property type="entry name" value="Nucleoside phosphorylase domain"/>
    <property type="match status" value="1"/>
</dbReference>
<dbReference type="OrthoDB" id="1577640at2759"/>
<dbReference type="Gene3D" id="1.25.40.20">
    <property type="entry name" value="Ankyrin repeat-containing domain"/>
    <property type="match status" value="3"/>
</dbReference>
<feature type="domain" description="GPI inositol-deacylase winged helix" evidence="3">
    <location>
        <begin position="659"/>
        <end position="737"/>
    </location>
</feature>
<dbReference type="InterPro" id="IPR027417">
    <property type="entry name" value="P-loop_NTPase"/>
</dbReference>
<dbReference type="Pfam" id="PF00023">
    <property type="entry name" value="Ank"/>
    <property type="match status" value="1"/>
</dbReference>
<dbReference type="InterPro" id="IPR056884">
    <property type="entry name" value="NPHP3-like_N"/>
</dbReference>
<evidence type="ECO:0000313" key="6">
    <source>
        <dbReference type="Proteomes" id="UP000326950"/>
    </source>
</evidence>
<dbReference type="SUPFAM" id="SSF53167">
    <property type="entry name" value="Purine and uridine phosphorylases"/>
    <property type="match status" value="1"/>
</dbReference>
<feature type="repeat" description="ANK" evidence="2">
    <location>
        <begin position="1066"/>
        <end position="1098"/>
    </location>
</feature>
<evidence type="ECO:0000256" key="2">
    <source>
        <dbReference type="PROSITE-ProRule" id="PRU00023"/>
    </source>
</evidence>
<evidence type="ECO:0000313" key="5">
    <source>
        <dbReference type="EMBL" id="KAE8166509.1"/>
    </source>
</evidence>
<accession>A0A5N6V6I5</accession>
<keyword evidence="2" id="KW-0040">ANK repeat</keyword>
<dbReference type="GO" id="GO:0009116">
    <property type="term" value="P:nucleoside metabolic process"/>
    <property type="evidence" value="ECO:0007669"/>
    <property type="project" value="InterPro"/>
</dbReference>
<feature type="repeat" description="ANK" evidence="2">
    <location>
        <begin position="965"/>
        <end position="997"/>
    </location>
</feature>
<dbReference type="SMART" id="SM00248">
    <property type="entry name" value="ANK"/>
    <property type="match status" value="8"/>
</dbReference>
<reference evidence="5 6" key="1">
    <citation type="submission" date="2019-04" db="EMBL/GenBank/DDBJ databases">
        <title>Friends and foes A comparative genomics study of 23 Aspergillus species from section Flavi.</title>
        <authorList>
            <consortium name="DOE Joint Genome Institute"/>
            <person name="Kjaerbolling I."/>
            <person name="Vesth T."/>
            <person name="Frisvad J.C."/>
            <person name="Nybo J.L."/>
            <person name="Theobald S."/>
            <person name="Kildgaard S."/>
            <person name="Isbrandt T."/>
            <person name="Kuo A."/>
            <person name="Sato A."/>
            <person name="Lyhne E.K."/>
            <person name="Kogle M.E."/>
            <person name="Wiebenga A."/>
            <person name="Kun R.S."/>
            <person name="Lubbers R.J."/>
            <person name="Makela M.R."/>
            <person name="Barry K."/>
            <person name="Chovatia M."/>
            <person name="Clum A."/>
            <person name="Daum C."/>
            <person name="Haridas S."/>
            <person name="He G."/>
            <person name="LaButti K."/>
            <person name="Lipzen A."/>
            <person name="Mondo S."/>
            <person name="Riley R."/>
            <person name="Salamov A."/>
            <person name="Simmons B.A."/>
            <person name="Magnuson J.K."/>
            <person name="Henrissat B."/>
            <person name="Mortensen U.H."/>
            <person name="Larsen T.O."/>
            <person name="Devries R.P."/>
            <person name="Grigoriev I.V."/>
            <person name="Machida M."/>
            <person name="Baker S.E."/>
            <person name="Andersen M.R."/>
        </authorList>
    </citation>
    <scope>NUCLEOTIDE SEQUENCE [LARGE SCALE GENOMIC DNA]</scope>
    <source>
        <strain evidence="5 6">CBS 117626</strain>
    </source>
</reference>
<keyword evidence="1" id="KW-0677">Repeat</keyword>
<dbReference type="SUPFAM" id="SSF48403">
    <property type="entry name" value="Ankyrin repeat"/>
    <property type="match status" value="1"/>
</dbReference>
<dbReference type="AlphaFoldDB" id="A0A5N6V6I5"/>
<dbReference type="InterPro" id="IPR002110">
    <property type="entry name" value="Ankyrin_rpt"/>
</dbReference>
<dbReference type="InterPro" id="IPR054471">
    <property type="entry name" value="GPIID_WHD"/>
</dbReference>
<feature type="repeat" description="ANK" evidence="2">
    <location>
        <begin position="998"/>
        <end position="1030"/>
    </location>
</feature>